<feature type="transmembrane region" description="Helical" evidence="6">
    <location>
        <begin position="99"/>
        <end position="120"/>
    </location>
</feature>
<sequence>MYRRLLPLMLATFAIGTDSFVIAGILPQVAQSLEVSVGSAGQLVTAYALTYALLSPVVAVVAARWSRDRLLLVGLSLFVIANIGTALAPTFGLVILCRILAGLGGAAVTPVAVATGASLVPEERRGTALAVVGGGIAVSSALGVPLGAVIGSLSDWHATMWFVAALGVVAAIGIIALVPNRPAPPPIGLRQRLAPIGNSRIALTLATTLFAFTGNFILNTYVSQTFMGATGGHGTTLALLLFLAGAAGVVGNLGSGPLTDRWGNRTVFNIAAAITMVDFALTPWTGEYLAAAVFAVLVWGVAGMAQLVPQQDRLIGISPESAPLAIALNSSVVFIGASLSGVIGAVGLNLVGARYLGVIGAVLFAVSLVFAHLAYLSIKRAQPLPQVVKP</sequence>
<dbReference type="InterPro" id="IPR011701">
    <property type="entry name" value="MFS"/>
</dbReference>
<dbReference type="GO" id="GO:0005886">
    <property type="term" value="C:plasma membrane"/>
    <property type="evidence" value="ECO:0007669"/>
    <property type="project" value="UniProtKB-SubCell"/>
</dbReference>
<accession>A0A365GYL7</accession>
<dbReference type="AlphaFoldDB" id="A0A365GYL7"/>
<dbReference type="PROSITE" id="PS50850">
    <property type="entry name" value="MFS"/>
    <property type="match status" value="1"/>
</dbReference>
<evidence type="ECO:0000256" key="2">
    <source>
        <dbReference type="ARBA" id="ARBA00022475"/>
    </source>
</evidence>
<reference evidence="8 9" key="1">
    <citation type="submission" date="2018-06" db="EMBL/GenBank/DDBJ databases">
        <title>Actinomadura craniellae sp. nov. isolated from marine sponge Craniella sp.</title>
        <authorList>
            <person name="Li L."/>
            <person name="Xu Q.H."/>
            <person name="Lin H.W."/>
            <person name="Lu Y.H."/>
        </authorList>
    </citation>
    <scope>NUCLEOTIDE SEQUENCE [LARGE SCALE GENOMIC DNA]</scope>
    <source>
        <strain evidence="8 9">LHW63021</strain>
    </source>
</reference>
<dbReference type="CDD" id="cd17324">
    <property type="entry name" value="MFS_NepI_like"/>
    <property type="match status" value="1"/>
</dbReference>
<dbReference type="Pfam" id="PF07690">
    <property type="entry name" value="MFS_1"/>
    <property type="match status" value="1"/>
</dbReference>
<feature type="transmembrane region" description="Helical" evidence="6">
    <location>
        <begin position="201"/>
        <end position="222"/>
    </location>
</feature>
<feature type="transmembrane region" description="Helical" evidence="6">
    <location>
        <begin position="321"/>
        <end position="343"/>
    </location>
</feature>
<feature type="domain" description="Major facilitator superfamily (MFS) profile" evidence="7">
    <location>
        <begin position="4"/>
        <end position="379"/>
    </location>
</feature>
<evidence type="ECO:0000256" key="1">
    <source>
        <dbReference type="ARBA" id="ARBA00004651"/>
    </source>
</evidence>
<feature type="transmembrane region" description="Helical" evidence="6">
    <location>
        <begin position="127"/>
        <end position="153"/>
    </location>
</feature>
<dbReference type="InterPro" id="IPR050189">
    <property type="entry name" value="MFS_Efflux_Transporters"/>
</dbReference>
<protein>
    <submittedName>
        <fullName evidence="8">MFS transporter</fullName>
    </submittedName>
</protein>
<name>A0A365GYL7_9ACTN</name>
<comment type="subcellular location">
    <subcellularLocation>
        <location evidence="1">Cell membrane</location>
        <topology evidence="1">Multi-pass membrane protein</topology>
    </subcellularLocation>
</comment>
<dbReference type="Proteomes" id="UP000251891">
    <property type="component" value="Unassembled WGS sequence"/>
</dbReference>
<feature type="transmembrane region" description="Helical" evidence="6">
    <location>
        <begin position="234"/>
        <end position="254"/>
    </location>
</feature>
<organism evidence="8 9">
    <name type="scientific">Actinomadura craniellae</name>
    <dbReference type="NCBI Taxonomy" id="2231787"/>
    <lineage>
        <taxon>Bacteria</taxon>
        <taxon>Bacillati</taxon>
        <taxon>Actinomycetota</taxon>
        <taxon>Actinomycetes</taxon>
        <taxon>Streptosporangiales</taxon>
        <taxon>Thermomonosporaceae</taxon>
        <taxon>Actinomadura</taxon>
    </lineage>
</organism>
<keyword evidence="9" id="KW-1185">Reference proteome</keyword>
<dbReference type="OrthoDB" id="3697899at2"/>
<evidence type="ECO:0000313" key="8">
    <source>
        <dbReference type="EMBL" id="RAY11930.1"/>
    </source>
</evidence>
<keyword evidence="5 6" id="KW-0472">Membrane</keyword>
<dbReference type="GO" id="GO:0022857">
    <property type="term" value="F:transmembrane transporter activity"/>
    <property type="evidence" value="ECO:0007669"/>
    <property type="project" value="InterPro"/>
</dbReference>
<dbReference type="InterPro" id="IPR020846">
    <property type="entry name" value="MFS_dom"/>
</dbReference>
<dbReference type="PANTHER" id="PTHR43124:SF10">
    <property type="entry name" value="PURINE EFFLUX PUMP PBUE"/>
    <property type="match status" value="1"/>
</dbReference>
<gene>
    <name evidence="8" type="ORF">DPM19_28620</name>
</gene>
<dbReference type="Gene3D" id="1.20.1250.20">
    <property type="entry name" value="MFS general substrate transporter like domains"/>
    <property type="match status" value="1"/>
</dbReference>
<proteinExistence type="predicted"/>
<evidence type="ECO:0000256" key="5">
    <source>
        <dbReference type="ARBA" id="ARBA00023136"/>
    </source>
</evidence>
<feature type="transmembrane region" description="Helical" evidence="6">
    <location>
        <begin position="288"/>
        <end position="309"/>
    </location>
</feature>
<dbReference type="EMBL" id="QLYX01000016">
    <property type="protein sequence ID" value="RAY11930.1"/>
    <property type="molecule type" value="Genomic_DNA"/>
</dbReference>
<dbReference type="SUPFAM" id="SSF103473">
    <property type="entry name" value="MFS general substrate transporter"/>
    <property type="match status" value="1"/>
</dbReference>
<evidence type="ECO:0000256" key="3">
    <source>
        <dbReference type="ARBA" id="ARBA00022692"/>
    </source>
</evidence>
<evidence type="ECO:0000313" key="9">
    <source>
        <dbReference type="Proteomes" id="UP000251891"/>
    </source>
</evidence>
<feature type="transmembrane region" description="Helical" evidence="6">
    <location>
        <begin position="70"/>
        <end position="93"/>
    </location>
</feature>
<keyword evidence="3 6" id="KW-0812">Transmembrane</keyword>
<evidence type="ECO:0000256" key="4">
    <source>
        <dbReference type="ARBA" id="ARBA00022989"/>
    </source>
</evidence>
<comment type="caution">
    <text evidence="8">The sequence shown here is derived from an EMBL/GenBank/DDBJ whole genome shotgun (WGS) entry which is preliminary data.</text>
</comment>
<dbReference type="PANTHER" id="PTHR43124">
    <property type="entry name" value="PURINE EFFLUX PUMP PBUE"/>
    <property type="match status" value="1"/>
</dbReference>
<evidence type="ECO:0000259" key="7">
    <source>
        <dbReference type="PROSITE" id="PS50850"/>
    </source>
</evidence>
<keyword evidence="4 6" id="KW-1133">Transmembrane helix</keyword>
<feature type="transmembrane region" description="Helical" evidence="6">
    <location>
        <begin position="39"/>
        <end position="63"/>
    </location>
</feature>
<feature type="transmembrane region" description="Helical" evidence="6">
    <location>
        <begin position="355"/>
        <end position="376"/>
    </location>
</feature>
<keyword evidence="2" id="KW-1003">Cell membrane</keyword>
<dbReference type="InterPro" id="IPR036259">
    <property type="entry name" value="MFS_trans_sf"/>
</dbReference>
<feature type="transmembrane region" description="Helical" evidence="6">
    <location>
        <begin position="159"/>
        <end position="180"/>
    </location>
</feature>
<evidence type="ECO:0000256" key="6">
    <source>
        <dbReference type="SAM" id="Phobius"/>
    </source>
</evidence>